<evidence type="ECO:0000313" key="2">
    <source>
        <dbReference type="EMBL" id="CAK7208888.1"/>
    </source>
</evidence>
<feature type="compositionally biased region" description="Acidic residues" evidence="1">
    <location>
        <begin position="215"/>
        <end position="225"/>
    </location>
</feature>
<dbReference type="EMBL" id="CAWUHB010000001">
    <property type="protein sequence ID" value="CAK7208888.1"/>
    <property type="molecule type" value="Genomic_DNA"/>
</dbReference>
<evidence type="ECO:0000313" key="3">
    <source>
        <dbReference type="Proteomes" id="UP001642405"/>
    </source>
</evidence>
<keyword evidence="2" id="KW-0489">Methyltransferase</keyword>
<dbReference type="Proteomes" id="UP001642405">
    <property type="component" value="Unassembled WGS sequence"/>
</dbReference>
<keyword evidence="2" id="KW-0808">Transferase</keyword>
<sequence>MDFSHFYQLVSPFSTCYPCGGGLKLGLQVSCPSERGRSPAPEKTEEQLVRDEKAQKRKDEEGDLEEEKRQRAKNFDPVAAAVESVRLELVEHLIRHIRADVAAPLLFTYLDPATPQRRHNINGSRLPALLFDDDDTERRSKKPSPINTPNSRASPIERRTARLNVAALPCIRKAMGAKKLAAVRKQGLLDPFARQRTQDPASSAFRSLHYRLKDDSDEESEDETDAEGRAFKETLVLCVSNDIVAKNGMAIDVVPQVANTTASLTPAPTVIDEEKNKASSGHTDSSQIHIHSQSPADAKTTSTSSDVQQRSHFIYRAPEAVME</sequence>
<feature type="region of interest" description="Disordered" evidence="1">
    <location>
        <begin position="193"/>
        <end position="227"/>
    </location>
</feature>
<protein>
    <submittedName>
        <fullName evidence="2">Histone methyltransferase set1</fullName>
        <ecNumber evidence="2">2.1.1.354</ecNumber>
    </submittedName>
</protein>
<evidence type="ECO:0000256" key="1">
    <source>
        <dbReference type="SAM" id="MobiDB-lite"/>
    </source>
</evidence>
<dbReference type="GO" id="GO:0032259">
    <property type="term" value="P:methylation"/>
    <property type="evidence" value="ECO:0007669"/>
    <property type="project" value="UniProtKB-KW"/>
</dbReference>
<feature type="region of interest" description="Disordered" evidence="1">
    <location>
        <begin position="31"/>
        <end position="71"/>
    </location>
</feature>
<name>A0ABP0ANQ8_9PEZI</name>
<comment type="caution">
    <text evidence="2">The sequence shown here is derived from an EMBL/GenBank/DDBJ whole genome shotgun (WGS) entry which is preliminary data.</text>
</comment>
<organism evidence="2 3">
    <name type="scientific">Sporothrix curviconia</name>
    <dbReference type="NCBI Taxonomy" id="1260050"/>
    <lineage>
        <taxon>Eukaryota</taxon>
        <taxon>Fungi</taxon>
        <taxon>Dikarya</taxon>
        <taxon>Ascomycota</taxon>
        <taxon>Pezizomycotina</taxon>
        <taxon>Sordariomycetes</taxon>
        <taxon>Sordariomycetidae</taxon>
        <taxon>Ophiostomatales</taxon>
        <taxon>Ophiostomataceae</taxon>
        <taxon>Sporothrix</taxon>
    </lineage>
</organism>
<feature type="region of interest" description="Disordered" evidence="1">
    <location>
        <begin position="129"/>
        <end position="158"/>
    </location>
</feature>
<feature type="compositionally biased region" description="Polar residues" evidence="1">
    <location>
        <begin position="278"/>
        <end position="311"/>
    </location>
</feature>
<dbReference type="GO" id="GO:0140999">
    <property type="term" value="F:histone H3K4 trimethyltransferase activity"/>
    <property type="evidence" value="ECO:0007669"/>
    <property type="project" value="UniProtKB-EC"/>
</dbReference>
<feature type="compositionally biased region" description="Basic and acidic residues" evidence="1">
    <location>
        <begin position="34"/>
        <end position="60"/>
    </location>
</feature>
<dbReference type="EC" id="2.1.1.354" evidence="2"/>
<proteinExistence type="predicted"/>
<feature type="region of interest" description="Disordered" evidence="1">
    <location>
        <begin position="274"/>
        <end position="323"/>
    </location>
</feature>
<keyword evidence="3" id="KW-1185">Reference proteome</keyword>
<accession>A0ABP0ANQ8</accession>
<reference evidence="2 3" key="1">
    <citation type="submission" date="2024-01" db="EMBL/GenBank/DDBJ databases">
        <authorList>
            <person name="Allen C."/>
            <person name="Tagirdzhanova G."/>
        </authorList>
    </citation>
    <scope>NUCLEOTIDE SEQUENCE [LARGE SCALE GENOMIC DNA]</scope>
</reference>
<gene>
    <name evidence="2" type="primary">SET1_1</name>
    <name evidence="2" type="ORF">SCUCBS95973_000266</name>
</gene>